<dbReference type="OrthoDB" id="10608197at2759"/>
<keyword evidence="3" id="KW-1185">Reference proteome</keyword>
<evidence type="ECO:0000313" key="2">
    <source>
        <dbReference type="EMBL" id="CAC5422551.1"/>
    </source>
</evidence>
<organism evidence="2 3">
    <name type="scientific">Mytilus coruscus</name>
    <name type="common">Sea mussel</name>
    <dbReference type="NCBI Taxonomy" id="42192"/>
    <lineage>
        <taxon>Eukaryota</taxon>
        <taxon>Metazoa</taxon>
        <taxon>Spiralia</taxon>
        <taxon>Lophotrochozoa</taxon>
        <taxon>Mollusca</taxon>
        <taxon>Bivalvia</taxon>
        <taxon>Autobranchia</taxon>
        <taxon>Pteriomorphia</taxon>
        <taxon>Mytilida</taxon>
        <taxon>Mytiloidea</taxon>
        <taxon>Mytilidae</taxon>
        <taxon>Mytilinae</taxon>
        <taxon>Mytilus</taxon>
    </lineage>
</organism>
<dbReference type="SUPFAM" id="SSF54060">
    <property type="entry name" value="His-Me finger endonucleases"/>
    <property type="match status" value="1"/>
</dbReference>
<evidence type="ECO:0000256" key="1">
    <source>
        <dbReference type="SAM" id="MobiDB-lite"/>
    </source>
</evidence>
<dbReference type="Gene3D" id="3.90.75.10">
    <property type="entry name" value="Homing Intron 3 (I-ppo) Encoded Endonuclease, Chain A"/>
    <property type="match status" value="1"/>
</dbReference>
<feature type="compositionally biased region" description="Low complexity" evidence="1">
    <location>
        <begin position="148"/>
        <end position="159"/>
    </location>
</feature>
<gene>
    <name evidence="2" type="ORF">MCOR_54594</name>
</gene>
<dbReference type="AlphaFoldDB" id="A0A6J8ETT4"/>
<reference evidence="2 3" key="1">
    <citation type="submission" date="2020-06" db="EMBL/GenBank/DDBJ databases">
        <authorList>
            <person name="Li R."/>
            <person name="Bekaert M."/>
        </authorList>
    </citation>
    <scope>NUCLEOTIDE SEQUENCE [LARGE SCALE GENOMIC DNA]</scope>
    <source>
        <strain evidence="3">wild</strain>
    </source>
</reference>
<dbReference type="InterPro" id="IPR044930">
    <property type="entry name" value="Homing_endonuclease_His-Me"/>
</dbReference>
<proteinExistence type="predicted"/>
<dbReference type="EMBL" id="CACVKT020009640">
    <property type="protein sequence ID" value="CAC5422551.1"/>
    <property type="molecule type" value="Genomic_DNA"/>
</dbReference>
<dbReference type="Proteomes" id="UP000507470">
    <property type="component" value="Unassembled WGS sequence"/>
</dbReference>
<dbReference type="GO" id="GO:0004519">
    <property type="term" value="F:endonuclease activity"/>
    <property type="evidence" value="ECO:0007669"/>
    <property type="project" value="InterPro"/>
</dbReference>
<name>A0A6J8ETT4_MYTCO</name>
<accession>A0A6J8ETT4</accession>
<evidence type="ECO:0008006" key="4">
    <source>
        <dbReference type="Google" id="ProtNLM"/>
    </source>
</evidence>
<feature type="region of interest" description="Disordered" evidence="1">
    <location>
        <begin position="148"/>
        <end position="169"/>
    </location>
</feature>
<dbReference type="InterPro" id="IPR044925">
    <property type="entry name" value="His-Me_finger_sf"/>
</dbReference>
<sequence>MSHICHNKRCVNAEHLSLEPEHVNKDAVDFILSTIKLIYYTPIVSFKKALPSTGRRKVVLNYPHISAQTPTSPNTTSVTSPPMFVNTSTHKDPPTFLLKQLLQSIEKQLQVNNTRQAEIERLMTTQGNVIKELASKQKTAHLTPLPITPIRLPTTTATPKTPRIPQPLPDLLPHHLFQTRLNISH</sequence>
<evidence type="ECO:0000313" key="3">
    <source>
        <dbReference type="Proteomes" id="UP000507470"/>
    </source>
</evidence>
<protein>
    <recommendedName>
        <fullName evidence="4">Zinc-binding loop region of homing endonuclease domain-containing protein</fullName>
    </recommendedName>
</protein>